<dbReference type="GO" id="GO:0020037">
    <property type="term" value="F:heme binding"/>
    <property type="evidence" value="ECO:0007669"/>
    <property type="project" value="InterPro"/>
</dbReference>
<keyword evidence="6" id="KW-1185">Reference proteome</keyword>
<accession>A0AA43U1V1</accession>
<sequence length="285" mass="31917">MNRPPMLDLHEEYGDIVRIGPNTLSFGCPEAIKDIYGAGKAWDKAAVVRGRTAKTLFSSPDIAWHNSLRKAINPYFTATAAVGYEPLVDKTINVFLEQWDSRFADKEGPDGVIDLADWLLYFSFDLIGELTYGSRHGFMESGSDHQGIISFLQHFAVYGSILGPSPFWDKFLRHNPMLLWLERQGLYKGSTFSLGPFVGKRMRDRIAQDKKRKPDDEPKGAEDLLDKFLKARVTHPKAVSDQEVLSLSLTMVLAGAETISASPIITPDPFVNRIEELTADALLWV</sequence>
<dbReference type="GO" id="GO:0005506">
    <property type="term" value="F:iron ion binding"/>
    <property type="evidence" value="ECO:0007669"/>
    <property type="project" value="InterPro"/>
</dbReference>
<evidence type="ECO:0008006" key="7">
    <source>
        <dbReference type="Google" id="ProtNLM"/>
    </source>
</evidence>
<keyword evidence="4" id="KW-0408">Iron</keyword>
<name>A0AA43U1V1_9LECA</name>
<dbReference type="Proteomes" id="UP001161017">
    <property type="component" value="Unassembled WGS sequence"/>
</dbReference>
<dbReference type="GO" id="GO:0004497">
    <property type="term" value="F:monooxygenase activity"/>
    <property type="evidence" value="ECO:0007669"/>
    <property type="project" value="InterPro"/>
</dbReference>
<dbReference type="SUPFAM" id="SSF48264">
    <property type="entry name" value="Cytochrome P450"/>
    <property type="match status" value="1"/>
</dbReference>
<evidence type="ECO:0000256" key="4">
    <source>
        <dbReference type="ARBA" id="ARBA00023004"/>
    </source>
</evidence>
<comment type="similarity">
    <text evidence="2">Belongs to the cytochrome P450 family.</text>
</comment>
<dbReference type="EMBL" id="JAPUFD010000022">
    <property type="protein sequence ID" value="MDI1492902.1"/>
    <property type="molecule type" value="Genomic_DNA"/>
</dbReference>
<keyword evidence="3" id="KW-0479">Metal-binding</keyword>
<evidence type="ECO:0000256" key="2">
    <source>
        <dbReference type="ARBA" id="ARBA00010617"/>
    </source>
</evidence>
<dbReference type="InterPro" id="IPR050121">
    <property type="entry name" value="Cytochrome_P450_monoxygenase"/>
</dbReference>
<dbReference type="Gene3D" id="1.10.630.10">
    <property type="entry name" value="Cytochrome P450"/>
    <property type="match status" value="1"/>
</dbReference>
<dbReference type="GO" id="GO:0016705">
    <property type="term" value="F:oxidoreductase activity, acting on paired donors, with incorporation or reduction of molecular oxygen"/>
    <property type="evidence" value="ECO:0007669"/>
    <property type="project" value="InterPro"/>
</dbReference>
<evidence type="ECO:0000256" key="1">
    <source>
        <dbReference type="ARBA" id="ARBA00001971"/>
    </source>
</evidence>
<evidence type="ECO:0000313" key="5">
    <source>
        <dbReference type="EMBL" id="MDI1492902.1"/>
    </source>
</evidence>
<proteinExistence type="inferred from homology"/>
<dbReference type="PANTHER" id="PTHR24305:SF232">
    <property type="entry name" value="P450, PUTATIVE (EUROFUNG)-RELATED"/>
    <property type="match status" value="1"/>
</dbReference>
<evidence type="ECO:0000256" key="3">
    <source>
        <dbReference type="ARBA" id="ARBA00022723"/>
    </source>
</evidence>
<gene>
    <name evidence="5" type="ORF">OHK93_004685</name>
</gene>
<dbReference type="InterPro" id="IPR036396">
    <property type="entry name" value="Cyt_P450_sf"/>
</dbReference>
<evidence type="ECO:0000313" key="6">
    <source>
        <dbReference type="Proteomes" id="UP001161017"/>
    </source>
</evidence>
<dbReference type="Pfam" id="PF00067">
    <property type="entry name" value="p450"/>
    <property type="match status" value="1"/>
</dbReference>
<reference evidence="5" key="1">
    <citation type="journal article" date="2023" name="Genome Biol. Evol.">
        <title>First Whole Genome Sequence and Flow Cytometry Genome Size Data for the Lichen-Forming Fungus Ramalina farinacea (Ascomycota).</title>
        <authorList>
            <person name="Llewellyn T."/>
            <person name="Mian S."/>
            <person name="Hill R."/>
            <person name="Leitch I.J."/>
            <person name="Gaya E."/>
        </authorList>
    </citation>
    <scope>NUCLEOTIDE SEQUENCE</scope>
    <source>
        <strain evidence="5">LIQ254RAFAR</strain>
    </source>
</reference>
<dbReference type="InterPro" id="IPR001128">
    <property type="entry name" value="Cyt_P450"/>
</dbReference>
<dbReference type="PANTHER" id="PTHR24305">
    <property type="entry name" value="CYTOCHROME P450"/>
    <property type="match status" value="1"/>
</dbReference>
<organism evidence="5 6">
    <name type="scientific">Ramalina farinacea</name>
    <dbReference type="NCBI Taxonomy" id="258253"/>
    <lineage>
        <taxon>Eukaryota</taxon>
        <taxon>Fungi</taxon>
        <taxon>Dikarya</taxon>
        <taxon>Ascomycota</taxon>
        <taxon>Pezizomycotina</taxon>
        <taxon>Lecanoromycetes</taxon>
        <taxon>OSLEUM clade</taxon>
        <taxon>Lecanoromycetidae</taxon>
        <taxon>Lecanorales</taxon>
        <taxon>Lecanorineae</taxon>
        <taxon>Ramalinaceae</taxon>
        <taxon>Ramalina</taxon>
    </lineage>
</organism>
<protein>
    <recommendedName>
        <fullName evidence="7">Cytochrome P450</fullName>
    </recommendedName>
</protein>
<comment type="caution">
    <text evidence="5">The sequence shown here is derived from an EMBL/GenBank/DDBJ whole genome shotgun (WGS) entry which is preliminary data.</text>
</comment>
<dbReference type="AlphaFoldDB" id="A0AA43U1V1"/>
<comment type="cofactor">
    <cofactor evidence="1">
        <name>heme</name>
        <dbReference type="ChEBI" id="CHEBI:30413"/>
    </cofactor>
</comment>